<dbReference type="SMART" id="SM00331">
    <property type="entry name" value="PP2C_SIG"/>
    <property type="match status" value="1"/>
</dbReference>
<dbReference type="SUPFAM" id="SSF81606">
    <property type="entry name" value="PP2C-like"/>
    <property type="match status" value="1"/>
</dbReference>
<dbReference type="AlphaFoldDB" id="A0AAU7ATZ7"/>
<keyword evidence="1" id="KW-0378">Hydrolase</keyword>
<dbReference type="GO" id="GO:0016791">
    <property type="term" value="F:phosphatase activity"/>
    <property type="evidence" value="ECO:0007669"/>
    <property type="project" value="TreeGrafter"/>
</dbReference>
<dbReference type="EMBL" id="CP114014">
    <property type="protein sequence ID" value="XAY05125.1"/>
    <property type="molecule type" value="Genomic_DNA"/>
</dbReference>
<protein>
    <recommendedName>
        <fullName evidence="2">PPM-type phosphatase domain-containing protein</fullName>
    </recommendedName>
</protein>
<dbReference type="InterPro" id="IPR036457">
    <property type="entry name" value="PPM-type-like_dom_sf"/>
</dbReference>
<dbReference type="Pfam" id="PF07228">
    <property type="entry name" value="SpoIIE"/>
    <property type="match status" value="1"/>
</dbReference>
<evidence type="ECO:0000313" key="3">
    <source>
        <dbReference type="EMBL" id="XAY05125.1"/>
    </source>
</evidence>
<dbReference type="PANTHER" id="PTHR43156">
    <property type="entry name" value="STAGE II SPORULATION PROTEIN E-RELATED"/>
    <property type="match status" value="1"/>
</dbReference>
<evidence type="ECO:0000259" key="2">
    <source>
        <dbReference type="SMART" id="SM00331"/>
    </source>
</evidence>
<dbReference type="KEGG" id="parq:DSM112329_01969"/>
<accession>A0AAU7ATZ7</accession>
<name>A0AAU7ATZ7_9ACTN</name>
<dbReference type="Gene3D" id="3.60.40.10">
    <property type="entry name" value="PPM-type phosphatase domain"/>
    <property type="match status" value="1"/>
</dbReference>
<gene>
    <name evidence="3" type="ORF">DSM112329_01969</name>
</gene>
<dbReference type="RefSeq" id="WP_354701643.1">
    <property type="nucleotide sequence ID" value="NZ_CP114014.1"/>
</dbReference>
<sequence>MPSGPPPDPTGRRSLDDAAIARLLTGFLRRTHLSTPADVARVTAEQGAEIGATDVEVYLIDYAQEVLVALPQSGRLTPPPLAVAGTVAGRAFSSSTILTTAAEAPDRCRLWVPLLDGTERMGVLAMSFAEQLTGDLLTETCERYAHLVAATVMTKDAYGDSFEFARRQAPMSLAAELVWGLAPPMMFATDDLALAGMLEPAYDNGGDVVDYAVNDRLLHLAMFDAMGHGLAAAGAAAFALAAYRHSRRSGHDLTQTHAAMNQAVEDQYPDRRFVTAVVAELDLDSGRLRYFLAGHPPPFIVRGSRHVVTPPAVGVPPLGSGLPHRAPAIQEVALQPGDVLFLYSDGLTEARDGDGELFTLERLTDFVIREAQAGHPAPEMLRRIRTTILSGGHVELRDDASALLAEWRRGSEARLLPQTVLE</sequence>
<proteinExistence type="predicted"/>
<organism evidence="3">
    <name type="scientific">Paraconexibacter sp. AEG42_29</name>
    <dbReference type="NCBI Taxonomy" id="2997339"/>
    <lineage>
        <taxon>Bacteria</taxon>
        <taxon>Bacillati</taxon>
        <taxon>Actinomycetota</taxon>
        <taxon>Thermoleophilia</taxon>
        <taxon>Solirubrobacterales</taxon>
        <taxon>Paraconexibacteraceae</taxon>
        <taxon>Paraconexibacter</taxon>
    </lineage>
</organism>
<evidence type="ECO:0000256" key="1">
    <source>
        <dbReference type="ARBA" id="ARBA00022801"/>
    </source>
</evidence>
<dbReference type="InterPro" id="IPR052016">
    <property type="entry name" value="Bact_Sigma-Reg"/>
</dbReference>
<dbReference type="PANTHER" id="PTHR43156:SF2">
    <property type="entry name" value="STAGE II SPORULATION PROTEIN E"/>
    <property type="match status" value="1"/>
</dbReference>
<feature type="domain" description="PPM-type phosphatase" evidence="2">
    <location>
        <begin position="189"/>
        <end position="407"/>
    </location>
</feature>
<dbReference type="InterPro" id="IPR001932">
    <property type="entry name" value="PPM-type_phosphatase-like_dom"/>
</dbReference>
<reference evidence="3" key="1">
    <citation type="submission" date="2022-12" db="EMBL/GenBank/DDBJ databases">
        <title>Paraconexibacter alkalitolerans sp. nov. and Baekduia alba sp. nov., isolated from soil and emended description of the genera Paraconexibacter (Chun et al., 2020) and Baekduia (An et al., 2020).</title>
        <authorList>
            <person name="Vieira S."/>
            <person name="Huber K.J."/>
            <person name="Geppert A."/>
            <person name="Wolf J."/>
            <person name="Neumann-Schaal M."/>
            <person name="Muesken M."/>
            <person name="Overmann J."/>
        </authorList>
    </citation>
    <scope>NUCLEOTIDE SEQUENCE</scope>
    <source>
        <strain evidence="3">AEG42_29</strain>
    </source>
</reference>